<evidence type="ECO:0000313" key="2">
    <source>
        <dbReference type="EMBL" id="MEE6040900.1"/>
    </source>
</evidence>
<dbReference type="OrthoDB" id="5683878at2"/>
<evidence type="ECO:0000313" key="4">
    <source>
        <dbReference type="EMBL" id="RZN59223.1"/>
    </source>
</evidence>
<proteinExistence type="predicted"/>
<gene>
    <name evidence="3" type="ORF">DM482_02595</name>
    <name evidence="4" type="ORF">EIG79_06335</name>
    <name evidence="2" type="ORF">M5S13_03200</name>
    <name evidence="6" type="ORF">NCTC10926_01368</name>
    <name evidence="5" type="ORF">NCTC11296_02734</name>
</gene>
<reference evidence="4 10" key="3">
    <citation type="submission" date="2018-11" db="EMBL/GenBank/DDBJ databases">
        <title>Sequencing Av. paragallinarum serogroups.</title>
        <authorList>
            <person name="Hellmuth J.E."/>
            <person name="Boucher C.E."/>
            <person name="Cason E.D."/>
        </authorList>
    </citation>
    <scope>NUCLEOTIDE SEQUENCE [LARGE SCALE GENOMIC DNA]</scope>
    <source>
        <strain evidence="4 10">SA-3</strain>
    </source>
</reference>
<evidence type="ECO:0000313" key="10">
    <source>
        <dbReference type="Proteomes" id="UP000294229"/>
    </source>
</evidence>
<dbReference type="Proteomes" id="UP000254620">
    <property type="component" value="Unassembled WGS sequence"/>
</dbReference>
<keyword evidence="1" id="KW-1133">Transmembrane helix</keyword>
<dbReference type="EMBL" id="UGHK01000002">
    <property type="protein sequence ID" value="STO72790.1"/>
    <property type="molecule type" value="Genomic_DNA"/>
</dbReference>
<reference evidence="3 7" key="2">
    <citation type="submission" date="2018-06" db="EMBL/GenBank/DDBJ databases">
        <authorList>
            <person name="Teymurazov M."/>
            <person name="Kislichkina A."/>
            <person name="Abaymova A."/>
            <person name="Mukhina T."/>
            <person name="Mayskaya N."/>
            <person name="Svetoch E."/>
            <person name="Bogun A."/>
        </authorList>
    </citation>
    <scope>NUCLEOTIDE SEQUENCE [LARGE SCALE GENOMIC DNA]</scope>
    <source>
        <strain evidence="3 7">SCPM-O-B-8406</strain>
    </source>
</reference>
<keyword evidence="1" id="KW-0812">Transmembrane</keyword>
<dbReference type="EMBL" id="UFSW01000001">
    <property type="protein sequence ID" value="SUU97965.1"/>
    <property type="molecule type" value="Genomic_DNA"/>
</dbReference>
<dbReference type="AlphaFoldDB" id="A0A0F5ETY4"/>
<dbReference type="KEGG" id="apag:EIA51_01315"/>
<evidence type="ECO:0000313" key="11">
    <source>
        <dbReference type="Proteomes" id="UP001347884"/>
    </source>
</evidence>
<dbReference type="EMBL" id="RQXS01000024">
    <property type="protein sequence ID" value="RZN59223.1"/>
    <property type="molecule type" value="Genomic_DNA"/>
</dbReference>
<dbReference type="Proteomes" id="UP000247594">
    <property type="component" value="Unassembled WGS sequence"/>
</dbReference>
<dbReference type="Proteomes" id="UP000294229">
    <property type="component" value="Unassembled WGS sequence"/>
</dbReference>
<reference evidence="2 11" key="4">
    <citation type="journal article" date="2022" name="Front. Microbiol.">
        <title>Commensal bacteria contribute to the growth of multidrug-resistant Avibacterium paragallinarum in chickens.</title>
        <authorList>
            <person name="Zhu J."/>
            <person name="Chen Y."/>
            <person name="Wu Y."/>
            <person name="Wang Y."/>
            <person name="Zhu K."/>
        </authorList>
    </citation>
    <scope>NUCLEOTIDE SEQUENCE [LARGE SCALE GENOMIC DNA]</scope>
    <source>
        <strain evidence="2 11">AV25</strain>
    </source>
</reference>
<dbReference type="EMBL" id="JAMDKF010000005">
    <property type="protein sequence ID" value="MEE6040900.1"/>
    <property type="molecule type" value="Genomic_DNA"/>
</dbReference>
<sequence>MQQSHSSAIRAAGIGCALMLLLIAIALFTLPSSQIVDYLTLAGEWVGQGTTVGIFMLAALPSLTALLFYFIWKWLTK</sequence>
<dbReference type="RefSeq" id="WP_017805198.1">
    <property type="nucleotide sequence ID" value="NZ_CP034110.1"/>
</dbReference>
<dbReference type="STRING" id="728.VY92_02030"/>
<evidence type="ECO:0000256" key="1">
    <source>
        <dbReference type="SAM" id="Phobius"/>
    </source>
</evidence>
<evidence type="ECO:0000313" key="7">
    <source>
        <dbReference type="Proteomes" id="UP000247594"/>
    </source>
</evidence>
<dbReference type="Proteomes" id="UP000254465">
    <property type="component" value="Unassembled WGS sequence"/>
</dbReference>
<dbReference type="GeneID" id="66257345"/>
<dbReference type="EMBL" id="QJPJ01000003">
    <property type="protein sequence ID" value="PXZ40075.1"/>
    <property type="molecule type" value="Genomic_DNA"/>
</dbReference>
<evidence type="ECO:0000313" key="6">
    <source>
        <dbReference type="EMBL" id="SUU97965.1"/>
    </source>
</evidence>
<reference evidence="8 9" key="1">
    <citation type="submission" date="2018-06" db="EMBL/GenBank/DDBJ databases">
        <authorList>
            <consortium name="Pathogen Informatics"/>
            <person name="Doyle S."/>
        </authorList>
    </citation>
    <scope>NUCLEOTIDE SEQUENCE [LARGE SCALE GENOMIC DNA]</scope>
    <source>
        <strain evidence="6 9">NCTC10926</strain>
        <strain evidence="5 8">NCTC11296</strain>
    </source>
</reference>
<dbReference type="Proteomes" id="UP001347884">
    <property type="component" value="Unassembled WGS sequence"/>
</dbReference>
<evidence type="ECO:0000313" key="5">
    <source>
        <dbReference type="EMBL" id="STO72790.1"/>
    </source>
</evidence>
<evidence type="ECO:0000313" key="8">
    <source>
        <dbReference type="Proteomes" id="UP000254465"/>
    </source>
</evidence>
<organism evidence="4 10">
    <name type="scientific">Avibacterium paragallinarum</name>
    <name type="common">Haemophilus gallinarum</name>
    <dbReference type="NCBI Taxonomy" id="728"/>
    <lineage>
        <taxon>Bacteria</taxon>
        <taxon>Pseudomonadati</taxon>
        <taxon>Pseudomonadota</taxon>
        <taxon>Gammaproteobacteria</taxon>
        <taxon>Pasteurellales</taxon>
        <taxon>Pasteurellaceae</taxon>
        <taxon>Avibacterium</taxon>
    </lineage>
</organism>
<evidence type="ECO:0000313" key="9">
    <source>
        <dbReference type="Proteomes" id="UP000254620"/>
    </source>
</evidence>
<reference evidence="2" key="5">
    <citation type="submission" date="2022-05" db="EMBL/GenBank/DDBJ databases">
        <authorList>
            <person name="Chen Y."/>
            <person name="Zhu J."/>
            <person name="Zhu K."/>
        </authorList>
    </citation>
    <scope>NUCLEOTIDE SEQUENCE</scope>
    <source>
        <strain evidence="2">AV25</strain>
    </source>
</reference>
<evidence type="ECO:0000313" key="3">
    <source>
        <dbReference type="EMBL" id="PXZ40075.1"/>
    </source>
</evidence>
<keyword evidence="11" id="KW-1185">Reference proteome</keyword>
<keyword evidence="1" id="KW-0472">Membrane</keyword>
<accession>A0A0F5ETY4</accession>
<protein>
    <submittedName>
        <fullName evidence="4">Uncharacterized protein</fullName>
    </submittedName>
</protein>
<feature type="transmembrane region" description="Helical" evidence="1">
    <location>
        <begin position="50"/>
        <end position="72"/>
    </location>
</feature>
<feature type="transmembrane region" description="Helical" evidence="1">
    <location>
        <begin position="12"/>
        <end position="30"/>
    </location>
</feature>
<dbReference type="eggNOG" id="ENOG5030RSY">
    <property type="taxonomic scope" value="Bacteria"/>
</dbReference>
<name>A0A0F5ETY4_AVIPA</name>